<comment type="subcellular location">
    <subcellularLocation>
        <location evidence="2">Membrane</location>
        <topology evidence="2">Multi-pass membrane protein</topology>
    </subcellularLocation>
</comment>
<dbReference type="InterPro" id="IPR004387">
    <property type="entry name" value="Pept_M50_Zn"/>
</dbReference>
<dbReference type="Gene3D" id="2.30.42.10">
    <property type="match status" value="1"/>
</dbReference>
<keyword evidence="9" id="KW-0482">Metalloprotease</keyword>
<evidence type="ECO:0000256" key="1">
    <source>
        <dbReference type="ARBA" id="ARBA00001947"/>
    </source>
</evidence>
<comment type="cofactor">
    <cofactor evidence="1">
        <name>Zn(2+)</name>
        <dbReference type="ChEBI" id="CHEBI:29105"/>
    </cofactor>
</comment>
<evidence type="ECO:0000256" key="5">
    <source>
        <dbReference type="ARBA" id="ARBA00022692"/>
    </source>
</evidence>
<keyword evidence="10 11" id="KW-0472">Membrane</keyword>
<reference evidence="13 14" key="1">
    <citation type="submission" date="2020-08" db="EMBL/GenBank/DDBJ databases">
        <title>Genome public.</title>
        <authorList>
            <person name="Liu C."/>
            <person name="Sun Q."/>
        </authorList>
    </citation>
    <scope>NUCLEOTIDE SEQUENCE [LARGE SCALE GENOMIC DNA]</scope>
    <source>
        <strain evidence="13 14">BX1</strain>
    </source>
</reference>
<evidence type="ECO:0000256" key="8">
    <source>
        <dbReference type="ARBA" id="ARBA00022989"/>
    </source>
</evidence>
<keyword evidence="14" id="KW-1185">Reference proteome</keyword>
<dbReference type="PANTHER" id="PTHR42837:SF2">
    <property type="entry name" value="MEMBRANE METALLOPROTEASE ARASP2, CHLOROPLASTIC-RELATED"/>
    <property type="match status" value="1"/>
</dbReference>
<name>A0ABR7NGJ7_9FIRM</name>
<dbReference type="InterPro" id="IPR036034">
    <property type="entry name" value="PDZ_sf"/>
</dbReference>
<feature type="transmembrane region" description="Helical" evidence="11">
    <location>
        <begin position="265"/>
        <end position="286"/>
    </location>
</feature>
<feature type="transmembrane region" description="Helical" evidence="11">
    <location>
        <begin position="309"/>
        <end position="330"/>
    </location>
</feature>
<evidence type="ECO:0000256" key="10">
    <source>
        <dbReference type="ARBA" id="ARBA00023136"/>
    </source>
</evidence>
<evidence type="ECO:0000256" key="3">
    <source>
        <dbReference type="ARBA" id="ARBA00007931"/>
    </source>
</evidence>
<organism evidence="13 14">
    <name type="scientific">Yanshouia hominis</name>
    <dbReference type="NCBI Taxonomy" id="2763673"/>
    <lineage>
        <taxon>Bacteria</taxon>
        <taxon>Bacillati</taxon>
        <taxon>Bacillota</taxon>
        <taxon>Clostridia</taxon>
        <taxon>Eubacteriales</taxon>
        <taxon>Oscillospiraceae</taxon>
        <taxon>Yanshouia</taxon>
    </lineage>
</organism>
<evidence type="ECO:0000256" key="11">
    <source>
        <dbReference type="SAM" id="Phobius"/>
    </source>
</evidence>
<dbReference type="GO" id="GO:0006508">
    <property type="term" value="P:proteolysis"/>
    <property type="evidence" value="ECO:0007669"/>
    <property type="project" value="UniProtKB-KW"/>
</dbReference>
<keyword evidence="5 11" id="KW-0812">Transmembrane</keyword>
<dbReference type="Proteomes" id="UP000658131">
    <property type="component" value="Unassembled WGS sequence"/>
</dbReference>
<evidence type="ECO:0000256" key="2">
    <source>
        <dbReference type="ARBA" id="ARBA00004141"/>
    </source>
</evidence>
<evidence type="ECO:0000259" key="12">
    <source>
        <dbReference type="Pfam" id="PF02163"/>
    </source>
</evidence>
<keyword evidence="4 13" id="KW-0645">Protease</keyword>
<accession>A0ABR7NGJ7</accession>
<comment type="caution">
    <text evidence="13">The sequence shown here is derived from an EMBL/GenBank/DDBJ whole genome shotgun (WGS) entry which is preliminary data.</text>
</comment>
<dbReference type="SUPFAM" id="SSF50156">
    <property type="entry name" value="PDZ domain-like"/>
    <property type="match status" value="1"/>
</dbReference>
<dbReference type="GO" id="GO:0008233">
    <property type="term" value="F:peptidase activity"/>
    <property type="evidence" value="ECO:0007669"/>
    <property type="project" value="UniProtKB-KW"/>
</dbReference>
<keyword evidence="7" id="KW-0862">Zinc</keyword>
<proteinExistence type="inferred from homology"/>
<evidence type="ECO:0000256" key="4">
    <source>
        <dbReference type="ARBA" id="ARBA00022670"/>
    </source>
</evidence>
<dbReference type="CDD" id="cd06163">
    <property type="entry name" value="S2P-M50_PDZ_RseP-like"/>
    <property type="match status" value="1"/>
</dbReference>
<sequence length="338" mass="36734">MITALAAILIFGGIIFVHELGHFTVAKLTGVTVYEFSIGMGPALWKREKGGTLYSLRLLPIGGYVMLEGEDEAVDSPGSFSNKPVLTRISVLLAGAFNNLVLGYVILVILTAISGYVGTTTIVKFNDGAQSSAQLMLGDRVTRVNGHRVRTSNDITYEFLRDRDGLIDITVVREGETLTLPVQFRMEQLEEGVQAIEIDFKVAAIPATPGQYLTYPVNWSLSIVKQVWGSFLDLLTGRYAVNQLSGPVGVVSAIGQATRLGFESFLLMAAFITINIGIFNLIPFPILDGGKVVLSLIEAAVGRPINQRIINGIMTVSVGLMIALMLYVTWNDIFRLFG</sequence>
<evidence type="ECO:0000256" key="6">
    <source>
        <dbReference type="ARBA" id="ARBA00022801"/>
    </source>
</evidence>
<evidence type="ECO:0000313" key="14">
    <source>
        <dbReference type="Proteomes" id="UP000658131"/>
    </source>
</evidence>
<protein>
    <submittedName>
        <fullName evidence="13">Site-2 protease family protein</fullName>
    </submittedName>
</protein>
<dbReference type="Pfam" id="PF02163">
    <property type="entry name" value="Peptidase_M50"/>
    <property type="match status" value="1"/>
</dbReference>
<dbReference type="RefSeq" id="WP_262399141.1">
    <property type="nucleotide sequence ID" value="NZ_JACRTB010000005.1"/>
</dbReference>
<evidence type="ECO:0000256" key="9">
    <source>
        <dbReference type="ARBA" id="ARBA00023049"/>
    </source>
</evidence>
<feature type="domain" description="Peptidase M50" evidence="12">
    <location>
        <begin position="7"/>
        <end position="324"/>
    </location>
</feature>
<comment type="similarity">
    <text evidence="3">Belongs to the peptidase M50B family.</text>
</comment>
<evidence type="ECO:0000256" key="7">
    <source>
        <dbReference type="ARBA" id="ARBA00022833"/>
    </source>
</evidence>
<keyword evidence="8 11" id="KW-1133">Transmembrane helix</keyword>
<evidence type="ECO:0000313" key="13">
    <source>
        <dbReference type="EMBL" id="MBC8575514.1"/>
    </source>
</evidence>
<dbReference type="InterPro" id="IPR008915">
    <property type="entry name" value="Peptidase_M50"/>
</dbReference>
<gene>
    <name evidence="13" type="ORF">H8717_03675</name>
</gene>
<dbReference type="PANTHER" id="PTHR42837">
    <property type="entry name" value="REGULATOR OF SIGMA-E PROTEASE RSEP"/>
    <property type="match status" value="1"/>
</dbReference>
<feature type="transmembrane region" description="Helical" evidence="11">
    <location>
        <begin position="89"/>
        <end position="117"/>
    </location>
</feature>
<keyword evidence="6" id="KW-0378">Hydrolase</keyword>
<dbReference type="EMBL" id="JACRTB010000005">
    <property type="protein sequence ID" value="MBC8575514.1"/>
    <property type="molecule type" value="Genomic_DNA"/>
</dbReference>